<dbReference type="InterPro" id="IPR012001">
    <property type="entry name" value="Thiamin_PyroP_enz_TPP-bd_dom"/>
</dbReference>
<reference evidence="20" key="1">
    <citation type="journal article" date="2012" name="MBio">
        <title>Comparative genome analysis of Trichophyton rubrum and related dermatophytes reveals candidate genes involved in infection.</title>
        <authorList>
            <person name="Martinez D.A."/>
            <person name="Oliver B.G."/>
            <person name="Graeser Y."/>
            <person name="Goldberg J.M."/>
            <person name="Li W."/>
            <person name="Martinez-Rossi N.M."/>
            <person name="Monod M."/>
            <person name="Shelest E."/>
            <person name="Barton R.C."/>
            <person name="Birch E."/>
            <person name="Brakhage A.A."/>
            <person name="Chen Z."/>
            <person name="Gurr S.J."/>
            <person name="Heiman D."/>
            <person name="Heitman J."/>
            <person name="Kosti I."/>
            <person name="Rossi A."/>
            <person name="Saif S."/>
            <person name="Samalova M."/>
            <person name="Saunders C.W."/>
            <person name="Shea T."/>
            <person name="Summerbell R.C."/>
            <person name="Xu J."/>
            <person name="Young S."/>
            <person name="Zeng Q."/>
            <person name="Birren B.W."/>
            <person name="Cuomo C.A."/>
            <person name="White T.C."/>
        </authorList>
    </citation>
    <scope>NUCLEOTIDE SEQUENCE [LARGE SCALE GENOMIC DNA]</scope>
    <source>
        <strain evidence="20">ATCC MYA-4605 / CBS 113480</strain>
    </source>
</reference>
<dbReference type="GO" id="GO:0005782">
    <property type="term" value="C:peroxisomal matrix"/>
    <property type="evidence" value="ECO:0007669"/>
    <property type="project" value="UniProtKB-SubCell"/>
</dbReference>
<dbReference type="SUPFAM" id="SSF52518">
    <property type="entry name" value="Thiamin diphosphate-binding fold (THDP-binding)"/>
    <property type="match status" value="2"/>
</dbReference>
<keyword evidence="9 19" id="KW-0456">Lyase</keyword>
<evidence type="ECO:0000256" key="9">
    <source>
        <dbReference type="ARBA" id="ARBA00023239"/>
    </source>
</evidence>
<evidence type="ECO:0000256" key="11">
    <source>
        <dbReference type="ARBA" id="ARBA00044454"/>
    </source>
</evidence>
<evidence type="ECO:0000256" key="8">
    <source>
        <dbReference type="ARBA" id="ARBA00023140"/>
    </source>
</evidence>
<dbReference type="FunFam" id="3.40.50.970:FF:000054">
    <property type="entry name" value="Putative 2-hydroxyphytanoyl-CoA lyase"/>
    <property type="match status" value="1"/>
</dbReference>
<gene>
    <name evidence="19" type="ORF">MCYG_07593</name>
</gene>
<dbReference type="PANTHER" id="PTHR43710:SF2">
    <property type="entry name" value="2-HYDROXYACYL-COA LYASE 1"/>
    <property type="match status" value="1"/>
</dbReference>
<comment type="cofactor">
    <cofactor evidence="2">
        <name>thiamine diphosphate</name>
        <dbReference type="ChEBI" id="CHEBI:58937"/>
    </cofactor>
</comment>
<evidence type="ECO:0000256" key="10">
    <source>
        <dbReference type="ARBA" id="ARBA00044451"/>
    </source>
</evidence>
<dbReference type="STRING" id="554155.C5FZ26"/>
<evidence type="ECO:0000259" key="17">
    <source>
        <dbReference type="Pfam" id="PF02775"/>
    </source>
</evidence>
<dbReference type="EC" id="4.1.2.63" evidence="12"/>
<dbReference type="PANTHER" id="PTHR43710">
    <property type="entry name" value="2-HYDROXYACYL-COA LYASE"/>
    <property type="match status" value="1"/>
</dbReference>
<dbReference type="VEuPathDB" id="FungiDB:MCYG_07593"/>
<organism evidence="19 20">
    <name type="scientific">Arthroderma otae (strain ATCC MYA-4605 / CBS 113480)</name>
    <name type="common">Microsporum canis</name>
    <dbReference type="NCBI Taxonomy" id="554155"/>
    <lineage>
        <taxon>Eukaryota</taxon>
        <taxon>Fungi</taxon>
        <taxon>Dikarya</taxon>
        <taxon>Ascomycota</taxon>
        <taxon>Pezizomycotina</taxon>
        <taxon>Eurotiomycetes</taxon>
        <taxon>Eurotiomycetidae</taxon>
        <taxon>Onygenales</taxon>
        <taxon>Arthrodermataceae</taxon>
        <taxon>Microsporum</taxon>
    </lineage>
</organism>
<keyword evidence="6" id="KW-0460">Magnesium</keyword>
<dbReference type="FunFam" id="3.40.50.1220:FF:000006">
    <property type="entry name" value="2-hydroxyacyl-CoA lyase 1"/>
    <property type="match status" value="1"/>
</dbReference>
<evidence type="ECO:0000256" key="3">
    <source>
        <dbReference type="ARBA" id="ARBA00004253"/>
    </source>
</evidence>
<dbReference type="OMA" id="PGPYGCL"/>
<dbReference type="Pfam" id="PF00205">
    <property type="entry name" value="TPP_enzyme_M"/>
    <property type="match status" value="1"/>
</dbReference>
<dbReference type="AlphaFoldDB" id="C5FZ26"/>
<dbReference type="GO" id="GO:0106359">
    <property type="term" value="F:2-hydroxyacyl-CoA lyase activity"/>
    <property type="evidence" value="ECO:0007669"/>
    <property type="project" value="UniProtKB-EC"/>
</dbReference>
<comment type="catalytic activity">
    <reaction evidence="11">
        <text>an (R)-2-hydroxy-long-chain-fatty acyl-CoA = a long-chain fatty aldehyde + formyl-CoA</text>
        <dbReference type="Rhea" id="RHEA:67444"/>
        <dbReference type="ChEBI" id="CHEBI:17176"/>
        <dbReference type="ChEBI" id="CHEBI:57376"/>
        <dbReference type="ChEBI" id="CHEBI:170012"/>
        <dbReference type="EC" id="4.1.2.63"/>
    </reaction>
    <physiologicalReaction direction="left-to-right" evidence="11">
        <dbReference type="Rhea" id="RHEA:67445"/>
    </physiologicalReaction>
</comment>
<dbReference type="Proteomes" id="UP000002035">
    <property type="component" value="Unassembled WGS sequence"/>
</dbReference>
<dbReference type="FunFam" id="3.40.50.970:FF:000071">
    <property type="entry name" value="2-hydroxyphytanoyl-CoA lyase, putative"/>
    <property type="match status" value="1"/>
</dbReference>
<evidence type="ECO:0000256" key="15">
    <source>
        <dbReference type="RuleBase" id="RU362132"/>
    </source>
</evidence>
<dbReference type="InterPro" id="IPR029035">
    <property type="entry name" value="DHS-like_NAD/FAD-binding_dom"/>
</dbReference>
<dbReference type="Gene3D" id="3.40.50.970">
    <property type="match status" value="2"/>
</dbReference>
<dbReference type="InterPro" id="IPR045025">
    <property type="entry name" value="HACL1-like"/>
</dbReference>
<evidence type="ECO:0000259" key="18">
    <source>
        <dbReference type="Pfam" id="PF02776"/>
    </source>
</evidence>
<proteinExistence type="inferred from homology"/>
<dbReference type="eggNOG" id="KOG1185">
    <property type="taxonomic scope" value="Eukaryota"/>
</dbReference>
<feature type="domain" description="Thiamine pyrophosphate enzyme TPP-binding" evidence="17">
    <location>
        <begin position="402"/>
        <end position="581"/>
    </location>
</feature>
<dbReference type="InterPro" id="IPR011766">
    <property type="entry name" value="TPP_enzyme_TPP-bd"/>
</dbReference>
<dbReference type="EMBL" id="DS995707">
    <property type="protein sequence ID" value="EEQ34774.1"/>
    <property type="molecule type" value="Genomic_DNA"/>
</dbReference>
<dbReference type="Pfam" id="PF02776">
    <property type="entry name" value="TPP_enzyme_N"/>
    <property type="match status" value="1"/>
</dbReference>
<comment type="catalytic activity">
    <reaction evidence="10">
        <text>a 2-hydroxy-3-methyl fatty acyl-CoA = a 2-methyl-branched fatty aldehyde + formyl-CoA</text>
        <dbReference type="Rhea" id="RHEA:25375"/>
        <dbReference type="ChEBI" id="CHEBI:49188"/>
        <dbReference type="ChEBI" id="CHEBI:57376"/>
        <dbReference type="ChEBI" id="CHEBI:58783"/>
        <dbReference type="EC" id="4.1.2.63"/>
    </reaction>
    <physiologicalReaction direction="left-to-right" evidence="10">
        <dbReference type="Rhea" id="RHEA:25376"/>
    </physiologicalReaction>
</comment>
<dbReference type="GO" id="GO:0000287">
    <property type="term" value="F:magnesium ion binding"/>
    <property type="evidence" value="ECO:0007669"/>
    <property type="project" value="InterPro"/>
</dbReference>
<dbReference type="SUPFAM" id="SSF52467">
    <property type="entry name" value="DHS-like NAD/FAD-binding domain"/>
    <property type="match status" value="1"/>
</dbReference>
<comment type="subcellular location">
    <subcellularLocation>
        <location evidence="3">Peroxisome matrix</location>
    </subcellularLocation>
</comment>
<dbReference type="Pfam" id="PF02775">
    <property type="entry name" value="TPP_enzyme_C"/>
    <property type="match status" value="1"/>
</dbReference>
<keyword evidence="7 15" id="KW-0786">Thiamine pyrophosphate</keyword>
<dbReference type="RefSeq" id="XP_002843810.1">
    <property type="nucleotide sequence ID" value="XM_002843764.1"/>
</dbReference>
<evidence type="ECO:0000256" key="4">
    <source>
        <dbReference type="ARBA" id="ARBA00007812"/>
    </source>
</evidence>
<dbReference type="InterPro" id="IPR012000">
    <property type="entry name" value="Thiamin_PyroP_enz_cen_dom"/>
</dbReference>
<dbReference type="GeneID" id="9230474"/>
<name>C5FZ26_ARTOC</name>
<comment type="function">
    <text evidence="13">Catalyzes a carbon-carbon cleavage reaction; cleaves a 2-hydroxy-3-methylacyl-CoA into formyl-CoA and a 2-methyl-branched fatty aldehyde.</text>
</comment>
<evidence type="ECO:0000313" key="19">
    <source>
        <dbReference type="EMBL" id="EEQ34774.1"/>
    </source>
</evidence>
<evidence type="ECO:0000259" key="16">
    <source>
        <dbReference type="Pfam" id="PF00205"/>
    </source>
</evidence>
<keyword evidence="5" id="KW-0479">Metal-binding</keyword>
<feature type="domain" description="Thiamine pyrophosphate enzyme N-terminal TPP-binding" evidence="18">
    <location>
        <begin position="5"/>
        <end position="119"/>
    </location>
</feature>
<evidence type="ECO:0000256" key="13">
    <source>
        <dbReference type="ARBA" id="ARBA00059692"/>
    </source>
</evidence>
<dbReference type="InterPro" id="IPR029061">
    <property type="entry name" value="THDP-binding"/>
</dbReference>
<evidence type="ECO:0000256" key="2">
    <source>
        <dbReference type="ARBA" id="ARBA00001964"/>
    </source>
</evidence>
<comment type="similarity">
    <text evidence="4 15">Belongs to the TPP enzyme family.</text>
</comment>
<dbReference type="GO" id="GO:0030976">
    <property type="term" value="F:thiamine pyrophosphate binding"/>
    <property type="evidence" value="ECO:0007669"/>
    <property type="project" value="InterPro"/>
</dbReference>
<evidence type="ECO:0000256" key="14">
    <source>
        <dbReference type="ARBA" id="ARBA00070390"/>
    </source>
</evidence>
<evidence type="ECO:0000256" key="12">
    <source>
        <dbReference type="ARBA" id="ARBA00044518"/>
    </source>
</evidence>
<protein>
    <recommendedName>
        <fullName evidence="14">2-hydroxyacyl-CoA lyase</fullName>
        <ecNumber evidence="12">4.1.2.63</ecNumber>
    </recommendedName>
</protein>
<evidence type="ECO:0000256" key="7">
    <source>
        <dbReference type="ARBA" id="ARBA00023052"/>
    </source>
</evidence>
<evidence type="ECO:0000313" key="20">
    <source>
        <dbReference type="Proteomes" id="UP000002035"/>
    </source>
</evidence>
<feature type="domain" description="Thiamine pyrophosphate enzyme central" evidence="16">
    <location>
        <begin position="196"/>
        <end position="324"/>
    </location>
</feature>
<dbReference type="OrthoDB" id="10006023at2759"/>
<evidence type="ECO:0000256" key="6">
    <source>
        <dbReference type="ARBA" id="ARBA00022842"/>
    </source>
</evidence>
<keyword evidence="20" id="KW-1185">Reference proteome</keyword>
<dbReference type="Gene3D" id="3.40.50.1220">
    <property type="entry name" value="TPP-binding domain"/>
    <property type="match status" value="1"/>
</dbReference>
<sequence length="609" mass="65206">MSHPTGAQAIARALKNLGVTVIFGIVGIPIVEIAEEAINLGIRFIAFRNEQACSYAASVYGYITGKPGVCLVVGGPGVLHAMAGIGNASVNAFPLLVLAGSAETTLVTKGGFQEMDAISLLTPHTKLSVRPVSVDYTENAIYDAYRTCWYGRPGVTFVDLPADLIQGRATGSSPSAGLQLVHAPPKPAGDPSIIFKVAQLLRSARAPLVVVGKGSAYARAEESIRKLIDTARLPFLPTPMGKGVVPDSHPLNTSSARSVALKNADVVLLLGARLNWILHFGEAPRWSPNVQIIQVDIHAEEIGRNSGSGELGIVGDIELVVDQLLKSLGDWHYQPPTPTPSSYPSLISASASKNENKSLAKALQTTATGQYLTFQRAFHIIKTTLNSLSPPENGDIVYVSEGANTMDISRSAFPLQHPRQRLDAGTYATMGVGLGYIIAAHAAYNMPQPQGTLEAPSAKKIVALEGDSAFGFSAMEVETLARHQIPALIFVMNNSGVYHGDARSEKDWRTLQQETISNETTSSSATDKKGLRSTSLLYETRYDRLASVCGGQGFFVRNEEELEKATRAGFLEKEKFTIVNVIVEPGIGQTIEFGWQAAKKEKGAQESKL</sequence>
<dbReference type="CDD" id="cd07035">
    <property type="entry name" value="TPP_PYR_POX_like"/>
    <property type="match status" value="1"/>
</dbReference>
<dbReference type="HOGENOM" id="CLU_013748_3_3_1"/>
<dbReference type="GO" id="GO:0001561">
    <property type="term" value="P:fatty acid alpha-oxidation"/>
    <property type="evidence" value="ECO:0007669"/>
    <property type="project" value="TreeGrafter"/>
</dbReference>
<accession>C5FZ26</accession>
<comment type="cofactor">
    <cofactor evidence="1">
        <name>Mg(2+)</name>
        <dbReference type="ChEBI" id="CHEBI:18420"/>
    </cofactor>
</comment>
<evidence type="ECO:0000256" key="5">
    <source>
        <dbReference type="ARBA" id="ARBA00022723"/>
    </source>
</evidence>
<dbReference type="CDD" id="cd02004">
    <property type="entry name" value="TPP_BZL_OCoD_HPCL"/>
    <property type="match status" value="1"/>
</dbReference>
<evidence type="ECO:0000256" key="1">
    <source>
        <dbReference type="ARBA" id="ARBA00001946"/>
    </source>
</evidence>
<keyword evidence="8" id="KW-0576">Peroxisome</keyword>